<proteinExistence type="predicted"/>
<reference evidence="3" key="2">
    <citation type="submission" date="2024-07" db="EMBL/GenBank/DDBJ databases">
        <title>Two chromosome-level genome assemblies of Korean endemic species Abeliophyllum distichum and Forsythia ovata (Oleaceae).</title>
        <authorList>
            <person name="Jang H."/>
        </authorList>
    </citation>
    <scope>NUCLEOTIDE SEQUENCE [LARGE SCALE GENOMIC DNA]</scope>
</reference>
<organism evidence="1 3">
    <name type="scientific">Forsythia ovata</name>
    <dbReference type="NCBI Taxonomy" id="205694"/>
    <lineage>
        <taxon>Eukaryota</taxon>
        <taxon>Viridiplantae</taxon>
        <taxon>Streptophyta</taxon>
        <taxon>Embryophyta</taxon>
        <taxon>Tracheophyta</taxon>
        <taxon>Spermatophyta</taxon>
        <taxon>Magnoliopsida</taxon>
        <taxon>eudicotyledons</taxon>
        <taxon>Gunneridae</taxon>
        <taxon>Pentapetalae</taxon>
        <taxon>asterids</taxon>
        <taxon>lamiids</taxon>
        <taxon>Lamiales</taxon>
        <taxon>Oleaceae</taxon>
        <taxon>Forsythieae</taxon>
        <taxon>Forsythia</taxon>
    </lineage>
</organism>
<dbReference type="EMBL" id="JBFOLJ010000014">
    <property type="protein sequence ID" value="KAL2477419.1"/>
    <property type="molecule type" value="Genomic_DNA"/>
</dbReference>
<sequence>MEYLMIVGLWCAHPDSNLRPSIRQAILVLKFEAPLPVLPLRMPVPMYYIPPGNMLSSPYGTATSGSRGSQPLDSIYSDNTVSPNFTASTRASSPSASLLYTQ</sequence>
<dbReference type="AlphaFoldDB" id="A0ABD1QKT7"/>
<comment type="caution">
    <text evidence="1">The sequence shown here is derived from an EMBL/GenBank/DDBJ whole genome shotgun (WGS) entry which is preliminary data.</text>
</comment>
<evidence type="ECO:0000313" key="2">
    <source>
        <dbReference type="EMBL" id="KAL2477419.1"/>
    </source>
</evidence>
<name>A0ABD1QKT7_9LAMI</name>
<dbReference type="EMBL" id="JBFOLJ010000014">
    <property type="protein sequence ID" value="KAL2476837.1"/>
    <property type="molecule type" value="Genomic_DNA"/>
</dbReference>
<accession>A0ABD1QKT7</accession>
<dbReference type="Proteomes" id="UP001604277">
    <property type="component" value="Unassembled WGS sequence"/>
</dbReference>
<reference evidence="1" key="1">
    <citation type="submission" date="2024-07" db="EMBL/GenBank/DDBJ databases">
        <title>Two chromosome-level genome assemblies of Korean endemic species Abeliophyllum distichum and Forsythia ovata (Oleaceae).</title>
        <authorList>
            <person name="Mun J.H."/>
        </authorList>
    </citation>
    <scope>NUCLEOTIDE SEQUENCE</scope>
    <source>
        <strain evidence="1">KNKB202402200001</strain>
        <tissue evidence="1">Leaf</tissue>
    </source>
</reference>
<keyword evidence="3" id="KW-1185">Reference proteome</keyword>
<protein>
    <submittedName>
        <fullName evidence="1">L-type lectin-domain containing receptor kinase IX.1-like</fullName>
    </submittedName>
</protein>
<evidence type="ECO:0000313" key="3">
    <source>
        <dbReference type="Proteomes" id="UP001604277"/>
    </source>
</evidence>
<evidence type="ECO:0000313" key="1">
    <source>
        <dbReference type="EMBL" id="KAL2476837.1"/>
    </source>
</evidence>
<gene>
    <name evidence="1" type="ORF">Fot_45851</name>
    <name evidence="2" type="ORF">Fot_46433</name>
</gene>